<dbReference type="EMBL" id="JBBPBN010000036">
    <property type="protein sequence ID" value="KAK9001161.1"/>
    <property type="molecule type" value="Genomic_DNA"/>
</dbReference>
<organism evidence="1 2">
    <name type="scientific">Hibiscus sabdariffa</name>
    <name type="common">roselle</name>
    <dbReference type="NCBI Taxonomy" id="183260"/>
    <lineage>
        <taxon>Eukaryota</taxon>
        <taxon>Viridiplantae</taxon>
        <taxon>Streptophyta</taxon>
        <taxon>Embryophyta</taxon>
        <taxon>Tracheophyta</taxon>
        <taxon>Spermatophyta</taxon>
        <taxon>Magnoliopsida</taxon>
        <taxon>eudicotyledons</taxon>
        <taxon>Gunneridae</taxon>
        <taxon>Pentapetalae</taxon>
        <taxon>rosids</taxon>
        <taxon>malvids</taxon>
        <taxon>Malvales</taxon>
        <taxon>Malvaceae</taxon>
        <taxon>Malvoideae</taxon>
        <taxon>Hibiscus</taxon>
    </lineage>
</organism>
<sequence>MNQSLKGCAKYRKLSHVATSVEENSGAPSTTLVSAMGHGSLVMSNGDHLTTPIFDSADTTHSEDGVMRSSLEDTVGVLPTTLFS</sequence>
<dbReference type="Proteomes" id="UP001396334">
    <property type="component" value="Unassembled WGS sequence"/>
</dbReference>
<accession>A0ABR2QL08</accession>
<comment type="caution">
    <text evidence="1">The sequence shown here is derived from an EMBL/GenBank/DDBJ whole genome shotgun (WGS) entry which is preliminary data.</text>
</comment>
<evidence type="ECO:0000313" key="1">
    <source>
        <dbReference type="EMBL" id="KAK9001161.1"/>
    </source>
</evidence>
<evidence type="ECO:0000313" key="2">
    <source>
        <dbReference type="Proteomes" id="UP001396334"/>
    </source>
</evidence>
<name>A0ABR2QL08_9ROSI</name>
<proteinExistence type="predicted"/>
<protein>
    <submittedName>
        <fullName evidence="1">Uncharacterized protein</fullName>
    </submittedName>
</protein>
<gene>
    <name evidence="1" type="ORF">V6N11_082952</name>
</gene>
<keyword evidence="2" id="KW-1185">Reference proteome</keyword>
<reference evidence="1 2" key="1">
    <citation type="journal article" date="2024" name="G3 (Bethesda)">
        <title>Genome assembly of Hibiscus sabdariffa L. provides insights into metabolisms of medicinal natural products.</title>
        <authorList>
            <person name="Kim T."/>
        </authorList>
    </citation>
    <scope>NUCLEOTIDE SEQUENCE [LARGE SCALE GENOMIC DNA]</scope>
    <source>
        <strain evidence="1">TK-2024</strain>
        <tissue evidence="1">Old leaves</tissue>
    </source>
</reference>